<keyword evidence="6" id="KW-0539">Nucleus</keyword>
<evidence type="ECO:0000256" key="3">
    <source>
        <dbReference type="ARBA" id="ARBA00023015"/>
    </source>
</evidence>
<dbReference type="GO" id="GO:0003700">
    <property type="term" value="F:DNA-binding transcription factor activity"/>
    <property type="evidence" value="ECO:0007669"/>
    <property type="project" value="InterPro"/>
</dbReference>
<comment type="caution">
    <text evidence="11">The sequence shown here is derived from an EMBL/GenBank/DDBJ whole genome shotgun (WGS) entry which is preliminary data.</text>
</comment>
<dbReference type="PRINTS" id="PR00056">
    <property type="entry name" value="HSFDOMAIN"/>
</dbReference>
<proteinExistence type="inferred from homology"/>
<accession>A0AAD6YJF7</accession>
<keyword evidence="12" id="KW-1185">Reference proteome</keyword>
<feature type="domain" description="HSF-type DNA-binding" evidence="10">
    <location>
        <begin position="67"/>
        <end position="91"/>
    </location>
</feature>
<evidence type="ECO:0000256" key="9">
    <source>
        <dbReference type="SAM" id="MobiDB-lite"/>
    </source>
</evidence>
<organism evidence="11 12">
    <name type="scientific">Mycena pura</name>
    <dbReference type="NCBI Taxonomy" id="153505"/>
    <lineage>
        <taxon>Eukaryota</taxon>
        <taxon>Fungi</taxon>
        <taxon>Dikarya</taxon>
        <taxon>Basidiomycota</taxon>
        <taxon>Agaricomycotina</taxon>
        <taxon>Agaricomycetes</taxon>
        <taxon>Agaricomycetidae</taxon>
        <taxon>Agaricales</taxon>
        <taxon>Marasmiineae</taxon>
        <taxon>Mycenaceae</taxon>
        <taxon>Mycena</taxon>
    </lineage>
</organism>
<dbReference type="PANTHER" id="PTHR10015:SF427">
    <property type="entry name" value="HEAT SHOCK FACTOR PROTEIN"/>
    <property type="match status" value="1"/>
</dbReference>
<evidence type="ECO:0000313" key="12">
    <source>
        <dbReference type="Proteomes" id="UP001219525"/>
    </source>
</evidence>
<protein>
    <submittedName>
        <fullName evidence="11">HSF-type DNA-binding-domain-containing protein</fullName>
    </submittedName>
</protein>
<gene>
    <name evidence="11" type="ORF">GGX14DRAFT_307329</name>
</gene>
<dbReference type="InterPro" id="IPR036388">
    <property type="entry name" value="WH-like_DNA-bd_sf"/>
</dbReference>
<dbReference type="SUPFAM" id="SSF46785">
    <property type="entry name" value="Winged helix' DNA-binding domain"/>
    <property type="match status" value="1"/>
</dbReference>
<dbReference type="PROSITE" id="PS00434">
    <property type="entry name" value="HSF_DOMAIN"/>
    <property type="match status" value="1"/>
</dbReference>
<evidence type="ECO:0000256" key="1">
    <source>
        <dbReference type="ARBA" id="ARBA00004123"/>
    </source>
</evidence>
<evidence type="ECO:0000256" key="7">
    <source>
        <dbReference type="ARBA" id="ARBA00062171"/>
    </source>
</evidence>
<evidence type="ECO:0000313" key="11">
    <source>
        <dbReference type="EMBL" id="KAJ7219053.1"/>
    </source>
</evidence>
<evidence type="ECO:0000256" key="8">
    <source>
        <dbReference type="RuleBase" id="RU004020"/>
    </source>
</evidence>
<dbReference type="GO" id="GO:0043565">
    <property type="term" value="F:sequence-specific DNA binding"/>
    <property type="evidence" value="ECO:0007669"/>
    <property type="project" value="InterPro"/>
</dbReference>
<dbReference type="Gene3D" id="1.10.10.10">
    <property type="entry name" value="Winged helix-like DNA-binding domain superfamily/Winged helix DNA-binding domain"/>
    <property type="match status" value="1"/>
</dbReference>
<feature type="region of interest" description="Disordered" evidence="9">
    <location>
        <begin position="1"/>
        <end position="20"/>
    </location>
</feature>
<evidence type="ECO:0000259" key="10">
    <source>
        <dbReference type="PROSITE" id="PS00434"/>
    </source>
</evidence>
<dbReference type="EMBL" id="JARJCW010000011">
    <property type="protein sequence ID" value="KAJ7219053.1"/>
    <property type="molecule type" value="Genomic_DNA"/>
</dbReference>
<dbReference type="SMART" id="SM00415">
    <property type="entry name" value="HSF"/>
    <property type="match status" value="1"/>
</dbReference>
<keyword evidence="4 11" id="KW-0238">DNA-binding</keyword>
<dbReference type="Proteomes" id="UP001219525">
    <property type="component" value="Unassembled WGS sequence"/>
</dbReference>
<feature type="non-terminal residue" evidence="11">
    <location>
        <position position="254"/>
    </location>
</feature>
<reference evidence="11" key="1">
    <citation type="submission" date="2023-03" db="EMBL/GenBank/DDBJ databases">
        <title>Massive genome expansion in bonnet fungi (Mycena s.s.) driven by repeated elements and novel gene families across ecological guilds.</title>
        <authorList>
            <consortium name="Lawrence Berkeley National Laboratory"/>
            <person name="Harder C.B."/>
            <person name="Miyauchi S."/>
            <person name="Viragh M."/>
            <person name="Kuo A."/>
            <person name="Thoen E."/>
            <person name="Andreopoulos B."/>
            <person name="Lu D."/>
            <person name="Skrede I."/>
            <person name="Drula E."/>
            <person name="Henrissat B."/>
            <person name="Morin E."/>
            <person name="Kohler A."/>
            <person name="Barry K."/>
            <person name="LaButti K."/>
            <person name="Morin E."/>
            <person name="Salamov A."/>
            <person name="Lipzen A."/>
            <person name="Mereny Z."/>
            <person name="Hegedus B."/>
            <person name="Baldrian P."/>
            <person name="Stursova M."/>
            <person name="Weitz H."/>
            <person name="Taylor A."/>
            <person name="Grigoriev I.V."/>
            <person name="Nagy L.G."/>
            <person name="Martin F."/>
            <person name="Kauserud H."/>
        </authorList>
    </citation>
    <scope>NUCLEOTIDE SEQUENCE</scope>
    <source>
        <strain evidence="11">9144</strain>
    </source>
</reference>
<evidence type="ECO:0000256" key="2">
    <source>
        <dbReference type="ARBA" id="ARBA00006403"/>
    </source>
</evidence>
<dbReference type="InterPro" id="IPR036390">
    <property type="entry name" value="WH_DNA-bd_sf"/>
</dbReference>
<comment type="subcellular location">
    <subcellularLocation>
        <location evidence="1">Nucleus</location>
    </subcellularLocation>
</comment>
<evidence type="ECO:0000256" key="4">
    <source>
        <dbReference type="ARBA" id="ARBA00023125"/>
    </source>
</evidence>
<name>A0AAD6YJF7_9AGAR</name>
<dbReference type="AlphaFoldDB" id="A0AAD6YJF7"/>
<dbReference type="PANTHER" id="PTHR10015">
    <property type="entry name" value="HEAT SHOCK TRANSCRIPTION FACTOR"/>
    <property type="match status" value="1"/>
</dbReference>
<comment type="subunit">
    <text evidence="7">Homotrimer. Homotrimerization increases the affinity of HSF1 to DNA. Interacts with transcriptional coregulator SSA1 on chromatin.</text>
</comment>
<keyword evidence="3" id="KW-0805">Transcription regulation</keyword>
<evidence type="ECO:0000256" key="5">
    <source>
        <dbReference type="ARBA" id="ARBA00023163"/>
    </source>
</evidence>
<comment type="similarity">
    <text evidence="2 8">Belongs to the HSF family.</text>
</comment>
<dbReference type="GO" id="GO:0005634">
    <property type="term" value="C:nucleus"/>
    <property type="evidence" value="ECO:0007669"/>
    <property type="project" value="UniProtKB-SubCell"/>
</dbReference>
<dbReference type="InterPro" id="IPR000232">
    <property type="entry name" value="HSF_DNA-bd"/>
</dbReference>
<dbReference type="Pfam" id="PF00447">
    <property type="entry name" value="HSF_DNA-bind"/>
    <property type="match status" value="1"/>
</dbReference>
<keyword evidence="5" id="KW-0804">Transcription</keyword>
<dbReference type="FunFam" id="1.10.10.10:FF:000027">
    <property type="entry name" value="Heat shock transcription factor 1"/>
    <property type="match status" value="1"/>
</dbReference>
<evidence type="ECO:0000256" key="6">
    <source>
        <dbReference type="ARBA" id="ARBA00023242"/>
    </source>
</evidence>
<sequence length="254" mass="28959">MASSKQVTLARASRPSSHAPPVTRIPAFLNKLYEMVNDDKTNHLIEWSASGDTFYVYDQERFSRDVLPHWFKHQNFASFVRQLNMYGFHKIPHLKQGVLRSEADSEHWKFVHDDFRRDQPGRLRQIQRKKAGNTVEDDSKFESASAALPAGANGQVLDLQSVVNGIAAIKRHQTAISAELSELKHNNELLWQESEAARARHQKQQDTINRIVKFLAGVFGHPASSPVHKEDVSPSRVAVPRRQARLMIENNPKR</sequence>